<accession>A0AAN8FCT2</accession>
<reference evidence="2 3" key="1">
    <citation type="submission" date="2019-10" db="EMBL/GenBank/DDBJ databases">
        <title>Assembly and Annotation for the nematode Trichostrongylus colubriformis.</title>
        <authorList>
            <person name="Martin J."/>
        </authorList>
    </citation>
    <scope>NUCLEOTIDE SEQUENCE [LARGE SCALE GENOMIC DNA]</scope>
    <source>
        <strain evidence="2">G859</strain>
        <tissue evidence="2">Whole worm</tissue>
    </source>
</reference>
<dbReference type="AlphaFoldDB" id="A0AAN8FCT2"/>
<dbReference type="Proteomes" id="UP001331761">
    <property type="component" value="Unassembled WGS sequence"/>
</dbReference>
<feature type="compositionally biased region" description="Low complexity" evidence="1">
    <location>
        <begin position="32"/>
        <end position="43"/>
    </location>
</feature>
<proteinExistence type="predicted"/>
<feature type="region of interest" description="Disordered" evidence="1">
    <location>
        <begin position="13"/>
        <end position="43"/>
    </location>
</feature>
<dbReference type="EMBL" id="WIXE01017512">
    <property type="protein sequence ID" value="KAK5971667.1"/>
    <property type="molecule type" value="Genomic_DNA"/>
</dbReference>
<evidence type="ECO:0000313" key="2">
    <source>
        <dbReference type="EMBL" id="KAK5971667.1"/>
    </source>
</evidence>
<sequence length="43" mass="4794">MPLIASPHSAFTQVSDLNQQPTYVPTHHHAPFHSSAHPPQERP</sequence>
<evidence type="ECO:0000313" key="3">
    <source>
        <dbReference type="Proteomes" id="UP001331761"/>
    </source>
</evidence>
<gene>
    <name evidence="2" type="ORF">GCK32_021225</name>
</gene>
<organism evidence="2 3">
    <name type="scientific">Trichostrongylus colubriformis</name>
    <name type="common">Black scour worm</name>
    <dbReference type="NCBI Taxonomy" id="6319"/>
    <lineage>
        <taxon>Eukaryota</taxon>
        <taxon>Metazoa</taxon>
        <taxon>Ecdysozoa</taxon>
        <taxon>Nematoda</taxon>
        <taxon>Chromadorea</taxon>
        <taxon>Rhabditida</taxon>
        <taxon>Rhabditina</taxon>
        <taxon>Rhabditomorpha</taxon>
        <taxon>Strongyloidea</taxon>
        <taxon>Trichostrongylidae</taxon>
        <taxon>Trichostrongylus</taxon>
    </lineage>
</organism>
<feature type="compositionally biased region" description="Polar residues" evidence="1">
    <location>
        <begin position="13"/>
        <end position="23"/>
    </location>
</feature>
<evidence type="ECO:0000256" key="1">
    <source>
        <dbReference type="SAM" id="MobiDB-lite"/>
    </source>
</evidence>
<comment type="caution">
    <text evidence="2">The sequence shown here is derived from an EMBL/GenBank/DDBJ whole genome shotgun (WGS) entry which is preliminary data.</text>
</comment>
<keyword evidence="3" id="KW-1185">Reference proteome</keyword>
<name>A0AAN8FCT2_TRICO</name>
<protein>
    <submittedName>
        <fullName evidence="2">Uncharacterized protein</fullName>
    </submittedName>
</protein>